<keyword evidence="1" id="KW-0456">Lyase</keyword>
<dbReference type="PANTHER" id="PTHR12128:SF66">
    <property type="entry name" value="4-HYDROXY-2-OXOGLUTARATE ALDOLASE, MITOCHONDRIAL"/>
    <property type="match status" value="1"/>
</dbReference>
<dbReference type="SUPFAM" id="SSF51569">
    <property type="entry name" value="Aldolase"/>
    <property type="match status" value="1"/>
</dbReference>
<protein>
    <submittedName>
        <fullName evidence="2">Unannotated protein</fullName>
    </submittedName>
</protein>
<evidence type="ECO:0000256" key="1">
    <source>
        <dbReference type="ARBA" id="ARBA00023239"/>
    </source>
</evidence>
<proteinExistence type="predicted"/>
<dbReference type="EMBL" id="CAFBOS010000150">
    <property type="protein sequence ID" value="CAB5009076.1"/>
    <property type="molecule type" value="Genomic_DNA"/>
</dbReference>
<name>A0A6J7A1E7_9ZZZZ</name>
<dbReference type="CDD" id="cd00408">
    <property type="entry name" value="DHDPS-like"/>
    <property type="match status" value="1"/>
</dbReference>
<dbReference type="SMART" id="SM01130">
    <property type="entry name" value="DHDPS"/>
    <property type="match status" value="1"/>
</dbReference>
<evidence type="ECO:0000313" key="4">
    <source>
        <dbReference type="EMBL" id="CAB5009076.1"/>
    </source>
</evidence>
<reference evidence="2" key="1">
    <citation type="submission" date="2020-05" db="EMBL/GenBank/DDBJ databases">
        <authorList>
            <person name="Chiriac C."/>
            <person name="Salcher M."/>
            <person name="Ghai R."/>
            <person name="Kavagutti S V."/>
        </authorList>
    </citation>
    <scope>NUCLEOTIDE SEQUENCE</scope>
</reference>
<dbReference type="InterPro" id="IPR013785">
    <property type="entry name" value="Aldolase_TIM"/>
</dbReference>
<sequence length="306" mass="33054">MSRQLNAFTCTITPFDDTGALDEGAWKAMLRRIGGTGMGVYAGSASPGEGHSLTLAETETLYGTAVDTLKGVAPVRAMGVEPRHARQLLEIIHIAERAGMEAMQIYSLDCGHGNVPRETELETYFCQILDTITIPAVISSHIFNGYVLPLEMVDRLLKRYDNIAGFNVTHTDIPYVTRFVDTVDGRCDVHVGGAMQALTILALGGQGFLCTEGAIIPAVCMEVINAFSRGDQAAMFDAYATQMRFFALNRYAGGSMRFLKSAMQHLGLPGSTLRDPFLPLTDAEHQAVAVSLADFTARTGVQLPQG</sequence>
<dbReference type="InterPro" id="IPR002220">
    <property type="entry name" value="DapA-like"/>
</dbReference>
<evidence type="ECO:0000313" key="2">
    <source>
        <dbReference type="EMBL" id="CAB4826582.1"/>
    </source>
</evidence>
<dbReference type="EMBL" id="CAFABA010000034">
    <property type="protein sequence ID" value="CAB4826582.1"/>
    <property type="molecule type" value="Genomic_DNA"/>
</dbReference>
<dbReference type="AlphaFoldDB" id="A0A6J7A1E7"/>
<organism evidence="2">
    <name type="scientific">freshwater metagenome</name>
    <dbReference type="NCBI Taxonomy" id="449393"/>
    <lineage>
        <taxon>unclassified sequences</taxon>
        <taxon>metagenomes</taxon>
        <taxon>ecological metagenomes</taxon>
    </lineage>
</organism>
<accession>A0A6J7A1E7</accession>
<dbReference type="Gene3D" id="3.20.20.70">
    <property type="entry name" value="Aldolase class I"/>
    <property type="match status" value="1"/>
</dbReference>
<dbReference type="PANTHER" id="PTHR12128">
    <property type="entry name" value="DIHYDRODIPICOLINATE SYNTHASE"/>
    <property type="match status" value="1"/>
</dbReference>
<dbReference type="GO" id="GO:0008840">
    <property type="term" value="F:4-hydroxy-tetrahydrodipicolinate synthase activity"/>
    <property type="evidence" value="ECO:0007669"/>
    <property type="project" value="TreeGrafter"/>
</dbReference>
<gene>
    <name evidence="2" type="ORF">UFOPK3139_01070</name>
    <name evidence="3" type="ORF">UFOPK3543_00562</name>
    <name evidence="4" type="ORF">UFOPK3967_02133</name>
</gene>
<dbReference type="Pfam" id="PF00701">
    <property type="entry name" value="DHDPS"/>
    <property type="match status" value="1"/>
</dbReference>
<dbReference type="EMBL" id="CAFBMH010000013">
    <property type="protein sequence ID" value="CAB4895620.1"/>
    <property type="molecule type" value="Genomic_DNA"/>
</dbReference>
<evidence type="ECO:0000313" key="3">
    <source>
        <dbReference type="EMBL" id="CAB4895620.1"/>
    </source>
</evidence>